<dbReference type="GO" id="GO:0043419">
    <property type="term" value="P:urea catabolic process"/>
    <property type="evidence" value="ECO:0007669"/>
    <property type="project" value="UniProtKB-UniPathway"/>
</dbReference>
<feature type="binding site" description="via carbamate group" evidence="9">
    <location>
        <position position="525"/>
    </location>
    <ligand>
        <name>Ni(2+)</name>
        <dbReference type="ChEBI" id="CHEBI:49786"/>
        <label>1</label>
    </ligand>
</feature>
<dbReference type="NCBIfam" id="NF009686">
    <property type="entry name" value="PRK13207.1"/>
    <property type="match status" value="1"/>
</dbReference>
<dbReference type="InterPro" id="IPR017951">
    <property type="entry name" value="Urease_asu_c"/>
</dbReference>
<dbReference type="InterPro" id="IPR017950">
    <property type="entry name" value="Urease_AS"/>
</dbReference>
<dbReference type="Pfam" id="PF00449">
    <property type="entry name" value="Urease_alpha"/>
    <property type="match status" value="1"/>
</dbReference>
<dbReference type="Gene3D" id="3.30.280.10">
    <property type="entry name" value="Urease, gamma-like subunit"/>
    <property type="match status" value="1"/>
</dbReference>
<dbReference type="PROSITE" id="PS00145">
    <property type="entry name" value="UREASE_2"/>
    <property type="match status" value="1"/>
</dbReference>
<dbReference type="HAMAP" id="MF_01953">
    <property type="entry name" value="Urease_alpha"/>
    <property type="match status" value="1"/>
</dbReference>
<dbReference type="OMA" id="DTMDGVH"/>
<feature type="binding site" evidence="9">
    <location>
        <position position="444"/>
    </location>
    <ligand>
        <name>Ni(2+)</name>
        <dbReference type="ChEBI" id="CHEBI:49786"/>
        <label>1</label>
    </ligand>
</feature>
<sequence>MRLIPREIDKLLLHQVGVLAQKRLARGVKLNHTEATALIASQLLELMRDGIYSVAQLMDMGKQMLGRRHVQPDTQDTVQEVQIEGTFPDGTYLVTVHDPICTDNGNLELALYGSFLPIPSQDKFPPLAAEGNADHDGIDTPVAITNTPLPTTITATRTKPVKRHPPGAILPFGHRRQQRSGGSVGVIELCPGRKRLSLTVSNHGDRPVQVGSHYHFIEVNAALFFNRALAYGMRLDIPAGSAVRFEPGDFKTVTLVEIGGNKVISGGNGIASGPLDFVKLPMIMEQITMRGFLHDSNTPLLPHAPVCTIDRESYIDHFGPTTGDLVRLGNTDLWARVEKDYTHYGDECKFGGGKVLREGMGQATNVHKDHSLDLVVTNALIVDYTGIFKADIGIKNGIIVGLGKAGNPDVMDGVTPGMTVGAATEVLAGEGKIFTAGAIDAHVHFICPQICYEALASGITTLIGGGTGPNTGTNATTCTPGAHHIETMLKCTDDIPLNFGFTGKGNCSSKQEIVDHIKAGCLGMKLHEDWGTTPMAIDACLDVCDELDVQCTIHTDTLNEAGFVESTIGAFKGRTIHTYHSEGAGGGHAPDIIRVCSEPNVIPSSTNPTRPFTANTLDEHVDMLMVCHHLSKQIPEDVAFAESRIRAETIAAEDVLHDIGAISIISSDSQAMGRIGEVILRTWKTASKMKSQRGYLPEDKQDDEDLASDNFRIRRYIAKYTINVAKAHGIGHLVGSIEVGKVADLVCFDPAFFGTKPELILKGGVIVWGQMGDANASIPTTQPVISRPMYGAYPSGLGNTCMVFVSQLSVDSKTVEKYGLRKKVEPVKNCRSIGKKDMHLNDALPIIRVDPETYKVTADGVECTCDPVDTLPLTQTVFLF</sequence>
<dbReference type="InterPro" id="IPR006680">
    <property type="entry name" value="Amidohydro-rel"/>
</dbReference>
<evidence type="ECO:0000256" key="7">
    <source>
        <dbReference type="ARBA" id="ARBA00030395"/>
    </source>
</evidence>
<comment type="PTM">
    <text evidence="8">Carbamylation allows a single lysine to coordinate two nickel ions.</text>
</comment>
<dbReference type="STRING" id="4829.A0A168Q862"/>
<dbReference type="CDD" id="cd00407">
    <property type="entry name" value="Urease_beta"/>
    <property type="match status" value="1"/>
</dbReference>
<dbReference type="PANTHER" id="PTHR33569">
    <property type="entry name" value="UREASE"/>
    <property type="match status" value="1"/>
</dbReference>
<evidence type="ECO:0000313" key="15">
    <source>
        <dbReference type="Proteomes" id="UP000078561"/>
    </source>
</evidence>
<dbReference type="PROSITE" id="PS51368">
    <property type="entry name" value="UREASE_3"/>
    <property type="match status" value="1"/>
</dbReference>
<dbReference type="Pfam" id="PF00547">
    <property type="entry name" value="Urease_gamma"/>
    <property type="match status" value="1"/>
</dbReference>
<evidence type="ECO:0000259" key="13">
    <source>
        <dbReference type="PROSITE" id="PS51368"/>
    </source>
</evidence>
<dbReference type="Proteomes" id="UP000078561">
    <property type="component" value="Unassembled WGS sequence"/>
</dbReference>
<accession>A0A168Q862</accession>
<feature type="modified residue" description="N6-carboxylysine" evidence="8">
    <location>
        <position position="525"/>
    </location>
</feature>
<dbReference type="InterPro" id="IPR002019">
    <property type="entry name" value="Urease_beta-like"/>
</dbReference>
<dbReference type="PIRSF" id="PIRSF001222">
    <property type="entry name" value="Urease"/>
    <property type="match status" value="1"/>
</dbReference>
<dbReference type="PRINTS" id="PR01752">
    <property type="entry name" value="UREASE"/>
</dbReference>
<dbReference type="UniPathway" id="UPA00258">
    <property type="reaction ID" value="UER00370"/>
</dbReference>
<dbReference type="Pfam" id="PF01979">
    <property type="entry name" value="Amidohydro_1"/>
    <property type="match status" value="1"/>
</dbReference>
<dbReference type="EC" id="3.5.1.5" evidence="2"/>
<feature type="binding site" evidence="9">
    <location>
        <position position="442"/>
    </location>
    <ligand>
        <name>Ni(2+)</name>
        <dbReference type="ChEBI" id="CHEBI:49786"/>
        <label>1</label>
    </ligand>
</feature>
<comment type="pathway">
    <text evidence="1">Nitrogen metabolism; urea degradation; CO(2) and NH(3) from urea (urease route): step 1/1.</text>
</comment>
<dbReference type="GO" id="GO:0009039">
    <property type="term" value="F:urease activity"/>
    <property type="evidence" value="ECO:0007669"/>
    <property type="project" value="UniProtKB-EC"/>
</dbReference>
<dbReference type="SUPFAM" id="SSF51278">
    <property type="entry name" value="Urease, beta-subunit"/>
    <property type="match status" value="1"/>
</dbReference>
<dbReference type="InterPro" id="IPR032466">
    <property type="entry name" value="Metal_Hydrolase"/>
</dbReference>
<dbReference type="NCBIfam" id="TIGR00193">
    <property type="entry name" value="urease_gam"/>
    <property type="match status" value="1"/>
</dbReference>
<gene>
    <name evidence="14" type="primary">ABSGL_09713.1 scaffold 11617</name>
</gene>
<name>A0A168Q862_ABSGL</name>
<dbReference type="InterPro" id="IPR050069">
    <property type="entry name" value="Urease_subunit"/>
</dbReference>
<dbReference type="FunCoup" id="A0A168Q862">
    <property type="interactions" value="98"/>
</dbReference>
<feature type="binding site" description="via carbamate group" evidence="9">
    <location>
        <position position="525"/>
    </location>
    <ligand>
        <name>Ni(2+)</name>
        <dbReference type="ChEBI" id="CHEBI:49786"/>
        <label>2</label>
    </ligand>
</feature>
<dbReference type="AlphaFoldDB" id="A0A168Q862"/>
<dbReference type="InterPro" id="IPR036461">
    <property type="entry name" value="Urease_betasu_sf"/>
</dbReference>
<feature type="binding site" evidence="9">
    <location>
        <position position="580"/>
    </location>
    <ligand>
        <name>Ni(2+)</name>
        <dbReference type="ChEBI" id="CHEBI:49786"/>
        <label>2</label>
    </ligand>
</feature>
<dbReference type="GO" id="GO:0035550">
    <property type="term" value="C:urease complex"/>
    <property type="evidence" value="ECO:0007669"/>
    <property type="project" value="InterPro"/>
</dbReference>
<evidence type="ECO:0000256" key="2">
    <source>
        <dbReference type="ARBA" id="ARBA00012934"/>
    </source>
</evidence>
<dbReference type="OrthoDB" id="1708534at2759"/>
<comment type="cofactor">
    <cofactor evidence="9">
        <name>Ni cation</name>
        <dbReference type="ChEBI" id="CHEBI:25516"/>
    </cofactor>
    <text evidence="9">Binds 2 nickel ions per subunit.</text>
</comment>
<dbReference type="NCBIfam" id="TIGR00192">
    <property type="entry name" value="urease_beta"/>
    <property type="match status" value="1"/>
</dbReference>
<dbReference type="SUPFAM" id="SSF54111">
    <property type="entry name" value="Urease, gamma-subunit"/>
    <property type="match status" value="1"/>
</dbReference>
<dbReference type="InterPro" id="IPR036463">
    <property type="entry name" value="Urease_gamma_sf"/>
</dbReference>
<dbReference type="InterPro" id="IPR011059">
    <property type="entry name" value="Metal-dep_hydrolase_composite"/>
</dbReference>
<dbReference type="InterPro" id="IPR002026">
    <property type="entry name" value="Urease_gamma/gamma-beta_su"/>
</dbReference>
<dbReference type="NCBIfam" id="NF009671">
    <property type="entry name" value="PRK13192.1"/>
    <property type="match status" value="1"/>
</dbReference>
<dbReference type="Gene3D" id="2.30.40.10">
    <property type="entry name" value="Urease, subunit C, domain 1"/>
    <property type="match status" value="1"/>
</dbReference>
<dbReference type="SUPFAM" id="SSF51338">
    <property type="entry name" value="Composite domain of metallo-dependent hydrolases"/>
    <property type="match status" value="2"/>
</dbReference>
<feature type="binding site" evidence="9">
    <location>
        <position position="554"/>
    </location>
    <ligand>
        <name>Ni(2+)</name>
        <dbReference type="ChEBI" id="CHEBI:49786"/>
        <label>2</label>
    </ligand>
</feature>
<dbReference type="InterPro" id="IPR005848">
    <property type="entry name" value="Urease_asu"/>
</dbReference>
<keyword evidence="15" id="KW-1185">Reference proteome</keyword>
<dbReference type="GO" id="GO:0016151">
    <property type="term" value="F:nickel cation binding"/>
    <property type="evidence" value="ECO:0007669"/>
    <property type="project" value="InterPro"/>
</dbReference>
<dbReference type="EMBL" id="LT554307">
    <property type="protein sequence ID" value="SAM03857.1"/>
    <property type="molecule type" value="Genomic_DNA"/>
</dbReference>
<evidence type="ECO:0000256" key="1">
    <source>
        <dbReference type="ARBA" id="ARBA00004897"/>
    </source>
</evidence>
<evidence type="ECO:0000256" key="9">
    <source>
        <dbReference type="PIRSR" id="PIRSR001222-51"/>
    </source>
</evidence>
<dbReference type="InterPro" id="IPR008221">
    <property type="entry name" value="Urease"/>
</dbReference>
<keyword evidence="4 9" id="KW-0533">Nickel</keyword>
<evidence type="ECO:0000256" key="10">
    <source>
        <dbReference type="PIRSR" id="PIRSR611612-52"/>
    </source>
</evidence>
<evidence type="ECO:0000256" key="3">
    <source>
        <dbReference type="ARBA" id="ARBA00013883"/>
    </source>
</evidence>
<dbReference type="PROSITE" id="PS01120">
    <property type="entry name" value="UREASE_1"/>
    <property type="match status" value="1"/>
</dbReference>
<dbReference type="PANTHER" id="PTHR33569:SF1">
    <property type="entry name" value="UREASE"/>
    <property type="match status" value="1"/>
</dbReference>
<dbReference type="CDD" id="cd00390">
    <property type="entry name" value="Urease_gamma"/>
    <property type="match status" value="1"/>
</dbReference>
<evidence type="ECO:0000313" key="14">
    <source>
        <dbReference type="EMBL" id="SAM03857.1"/>
    </source>
</evidence>
<dbReference type="SUPFAM" id="SSF51556">
    <property type="entry name" value="Metallo-dependent hydrolases"/>
    <property type="match status" value="1"/>
</dbReference>
<feature type="domain" description="Urease" evidence="13">
    <location>
        <begin position="437"/>
        <end position="880"/>
    </location>
</feature>
<protein>
    <recommendedName>
        <fullName evidence="3">Urease</fullName>
        <ecNumber evidence="2">3.5.1.5</ecNumber>
    </recommendedName>
    <alternativeName>
        <fullName evidence="7">Urea amidohydrolase</fullName>
    </alternativeName>
</protein>
<dbReference type="NCBIfam" id="TIGR01792">
    <property type="entry name" value="urease_alph"/>
    <property type="match status" value="1"/>
</dbReference>
<feature type="binding site" evidence="9">
    <location>
        <position position="668"/>
    </location>
    <ligand>
        <name>Ni(2+)</name>
        <dbReference type="ChEBI" id="CHEBI:49786"/>
        <label>1</label>
    </ligand>
</feature>
<dbReference type="Gene3D" id="2.10.150.10">
    <property type="entry name" value="Urease, beta subunit"/>
    <property type="match status" value="1"/>
</dbReference>
<feature type="active site" description="Proton donor" evidence="10 11">
    <location>
        <position position="628"/>
    </location>
</feature>
<evidence type="ECO:0000256" key="11">
    <source>
        <dbReference type="PROSITE-ProRule" id="PRU00700"/>
    </source>
</evidence>
<feature type="region of interest" description="Disordered" evidence="12">
    <location>
        <begin position="158"/>
        <end position="178"/>
    </location>
</feature>
<dbReference type="Pfam" id="PF00699">
    <property type="entry name" value="Urease_beta"/>
    <property type="match status" value="1"/>
</dbReference>
<reference evidence="14" key="1">
    <citation type="submission" date="2016-04" db="EMBL/GenBank/DDBJ databases">
        <authorList>
            <person name="Evans L.H."/>
            <person name="Alamgir A."/>
            <person name="Owens N."/>
            <person name="Weber N.D."/>
            <person name="Virtaneva K."/>
            <person name="Barbian K."/>
            <person name="Babar A."/>
            <person name="Rosenke K."/>
        </authorList>
    </citation>
    <scope>NUCLEOTIDE SEQUENCE [LARGE SCALE GENOMIC DNA]</scope>
    <source>
        <strain evidence="14">CBS 101.48</strain>
    </source>
</reference>
<evidence type="ECO:0000256" key="12">
    <source>
        <dbReference type="SAM" id="MobiDB-lite"/>
    </source>
</evidence>
<dbReference type="InParanoid" id="A0A168Q862"/>
<dbReference type="InterPro" id="IPR029754">
    <property type="entry name" value="Urease_Ni-bd"/>
</dbReference>
<evidence type="ECO:0000256" key="6">
    <source>
        <dbReference type="ARBA" id="ARBA00022801"/>
    </source>
</evidence>
<feature type="binding site" evidence="11">
    <location>
        <position position="527"/>
    </location>
    <ligand>
        <name>substrate</name>
    </ligand>
</feature>
<evidence type="ECO:0000256" key="5">
    <source>
        <dbReference type="ARBA" id="ARBA00022723"/>
    </source>
</evidence>
<evidence type="ECO:0000256" key="8">
    <source>
        <dbReference type="PIRSR" id="PIRSR001222-50"/>
    </source>
</evidence>
<dbReference type="Gene3D" id="3.20.20.140">
    <property type="entry name" value="Metal-dependent hydrolases"/>
    <property type="match status" value="1"/>
</dbReference>
<dbReference type="InterPro" id="IPR011612">
    <property type="entry name" value="Urease_alpha_N_dom"/>
</dbReference>
<keyword evidence="6 11" id="KW-0378">Hydrolase</keyword>
<organism evidence="14">
    <name type="scientific">Absidia glauca</name>
    <name type="common">Pin mould</name>
    <dbReference type="NCBI Taxonomy" id="4829"/>
    <lineage>
        <taxon>Eukaryota</taxon>
        <taxon>Fungi</taxon>
        <taxon>Fungi incertae sedis</taxon>
        <taxon>Mucoromycota</taxon>
        <taxon>Mucoromycotina</taxon>
        <taxon>Mucoromycetes</taxon>
        <taxon>Mucorales</taxon>
        <taxon>Cunninghamellaceae</taxon>
        <taxon>Absidia</taxon>
    </lineage>
</organism>
<evidence type="ECO:0000256" key="4">
    <source>
        <dbReference type="ARBA" id="ARBA00022596"/>
    </source>
</evidence>
<keyword evidence="5 9" id="KW-0479">Metal-binding</keyword>
<proteinExistence type="inferred from homology"/>
<dbReference type="FunFam" id="3.30.280.10:FF:000001">
    <property type="entry name" value="Urease subunit alpha"/>
    <property type="match status" value="1"/>
</dbReference>
<dbReference type="CDD" id="cd00375">
    <property type="entry name" value="Urease_alpha"/>
    <property type="match status" value="1"/>
</dbReference>